<organism evidence="2 3">
    <name type="scientific">Paraclostridium sordellii</name>
    <name type="common">Clostridium sordellii</name>
    <dbReference type="NCBI Taxonomy" id="1505"/>
    <lineage>
        <taxon>Bacteria</taxon>
        <taxon>Bacillati</taxon>
        <taxon>Bacillota</taxon>
        <taxon>Clostridia</taxon>
        <taxon>Peptostreptococcales</taxon>
        <taxon>Peptostreptococcaceae</taxon>
        <taxon>Paraclostridium</taxon>
    </lineage>
</organism>
<sequence length="49" mass="5328">MKIVNFFNVKGGAGKTTLTALSAINLSKKNNKVLIADTQANLTQFLYKV</sequence>
<dbReference type="Gene3D" id="3.40.50.300">
    <property type="entry name" value="P-loop containing nucleotide triphosphate hydrolases"/>
    <property type="match status" value="1"/>
</dbReference>
<dbReference type="RefSeq" id="WP_206541527.1">
    <property type="nucleotide sequence ID" value="NZ_CDNF01000002.1"/>
</dbReference>
<dbReference type="SUPFAM" id="SSF52540">
    <property type="entry name" value="P-loop containing nucleoside triphosphate hydrolases"/>
    <property type="match status" value="1"/>
</dbReference>
<evidence type="ECO:0000313" key="3">
    <source>
        <dbReference type="Proteomes" id="UP000049127"/>
    </source>
</evidence>
<reference evidence="2 3" key="1">
    <citation type="submission" date="2015-01" db="EMBL/GenBank/DDBJ databases">
        <authorList>
            <person name="Aslett A.Martin."/>
            <person name="De Silva Nishadi"/>
        </authorList>
    </citation>
    <scope>NUCLEOTIDE SEQUENCE [LARGE SCALE GENOMIC DNA]</scope>
    <source>
        <strain evidence="2 3">R28058</strain>
    </source>
</reference>
<protein>
    <submittedName>
        <fullName evidence="2">CO dehydrogenase maturation factor</fullName>
    </submittedName>
</protein>
<name>A0A0C7LEM3_PARSO</name>
<dbReference type="AlphaFoldDB" id="A0A0C7LEM3"/>
<proteinExistence type="predicted"/>
<dbReference type="InterPro" id="IPR027417">
    <property type="entry name" value="P-loop_NTPase"/>
</dbReference>
<feature type="domain" description="AAA" evidence="1">
    <location>
        <begin position="1"/>
        <end position="44"/>
    </location>
</feature>
<evidence type="ECO:0000259" key="1">
    <source>
        <dbReference type="Pfam" id="PF13614"/>
    </source>
</evidence>
<dbReference type="Proteomes" id="UP000049127">
    <property type="component" value="Unassembled WGS sequence"/>
</dbReference>
<dbReference type="Pfam" id="PF13614">
    <property type="entry name" value="AAA_31"/>
    <property type="match status" value="1"/>
</dbReference>
<accession>A0A0C7LEM3</accession>
<dbReference type="EMBL" id="CEKZ01000027">
    <property type="protein sequence ID" value="CEP41912.1"/>
    <property type="molecule type" value="Genomic_DNA"/>
</dbReference>
<evidence type="ECO:0000313" key="2">
    <source>
        <dbReference type="EMBL" id="CEP41912.1"/>
    </source>
</evidence>
<gene>
    <name evidence="2" type="ORF">R28058_33081</name>
</gene>
<dbReference type="InterPro" id="IPR025669">
    <property type="entry name" value="AAA_dom"/>
</dbReference>